<dbReference type="Proteomes" id="UP000761264">
    <property type="component" value="Unassembled WGS sequence"/>
</dbReference>
<feature type="compositionally biased region" description="Basic and acidic residues" evidence="1">
    <location>
        <begin position="242"/>
        <end position="255"/>
    </location>
</feature>
<dbReference type="InterPro" id="IPR021735">
    <property type="entry name" value="DUF3306"/>
</dbReference>
<feature type="compositionally biased region" description="Basic and acidic residues" evidence="1">
    <location>
        <begin position="19"/>
        <end position="50"/>
    </location>
</feature>
<proteinExistence type="predicted"/>
<gene>
    <name evidence="2" type="ORF">HBA54_13020</name>
</gene>
<keyword evidence="3" id="KW-1185">Reference proteome</keyword>
<accession>A0A967EY18</accession>
<dbReference type="EMBL" id="JAAQPH010000009">
    <property type="protein sequence ID" value="NIA69516.1"/>
    <property type="molecule type" value="Genomic_DNA"/>
</dbReference>
<name>A0A967EY18_9PROT</name>
<feature type="region of interest" description="Disordered" evidence="1">
    <location>
        <begin position="171"/>
        <end position="287"/>
    </location>
</feature>
<evidence type="ECO:0000256" key="1">
    <source>
        <dbReference type="SAM" id="MobiDB-lite"/>
    </source>
</evidence>
<organism evidence="2 3">
    <name type="scientific">Pelagibius litoralis</name>
    <dbReference type="NCBI Taxonomy" id="374515"/>
    <lineage>
        <taxon>Bacteria</taxon>
        <taxon>Pseudomonadati</taxon>
        <taxon>Pseudomonadota</taxon>
        <taxon>Alphaproteobacteria</taxon>
        <taxon>Rhodospirillales</taxon>
        <taxon>Rhodovibrionaceae</taxon>
        <taxon>Pelagibius</taxon>
    </lineage>
</organism>
<evidence type="ECO:0000313" key="2">
    <source>
        <dbReference type="EMBL" id="NIA69516.1"/>
    </source>
</evidence>
<evidence type="ECO:0000313" key="3">
    <source>
        <dbReference type="Proteomes" id="UP000761264"/>
    </source>
</evidence>
<feature type="compositionally biased region" description="Low complexity" evidence="1">
    <location>
        <begin position="183"/>
        <end position="199"/>
    </location>
</feature>
<protein>
    <submittedName>
        <fullName evidence="2">DUF3306 domain-containing protein</fullName>
    </submittedName>
</protein>
<sequence length="287" mass="31021">MTLSAAGRRSTLRGPAAGRRTDAMAGRSRDDDGFLSRWAERKQAARRPENVDEPPAEETAAAKMRDDGDTVAALQPGEAPPPTDQEAFDPKDLPDIETLDKDSDFSIFMNDKVPEALRRRALRRLWQVDPLFGFRDGMNDYDEDYTDAAMVVEGMKTLYKVGKGMWTAEDEAAENEAAENEAGEAAAGKDAGEAGSEAEQPQLAQGDEEAMPDAGPPPEVVSSEQGQDAFRPADMAAQPSEKLSDKTDSLARSENDEGAAAVDGAPSETIRRRSGSALKRRWGDQTS</sequence>
<feature type="region of interest" description="Disordered" evidence="1">
    <location>
        <begin position="1"/>
        <end position="92"/>
    </location>
</feature>
<comment type="caution">
    <text evidence="2">The sequence shown here is derived from an EMBL/GenBank/DDBJ whole genome shotgun (WGS) entry which is preliminary data.</text>
</comment>
<reference evidence="2" key="1">
    <citation type="submission" date="2020-03" db="EMBL/GenBank/DDBJ databases">
        <title>Genome of Pelagibius litoralis DSM 21314T.</title>
        <authorList>
            <person name="Wang G."/>
        </authorList>
    </citation>
    <scope>NUCLEOTIDE SEQUENCE</scope>
    <source>
        <strain evidence="2">DSM 21314</strain>
    </source>
</reference>
<feature type="compositionally biased region" description="Acidic residues" evidence="1">
    <location>
        <begin position="171"/>
        <end position="182"/>
    </location>
</feature>
<dbReference type="AlphaFoldDB" id="A0A967EY18"/>
<dbReference type="Pfam" id="PF11748">
    <property type="entry name" value="DUF3306"/>
    <property type="match status" value="1"/>
</dbReference>